<dbReference type="AlphaFoldDB" id="A0A448NUI0"/>
<accession>A0A448NUI0</accession>
<evidence type="ECO:0008006" key="3">
    <source>
        <dbReference type="Google" id="ProtNLM"/>
    </source>
</evidence>
<gene>
    <name evidence="1" type="ORF">NCTC13489_02684</name>
</gene>
<dbReference type="KEGG" id="cant:NCTC13489_02684"/>
<evidence type="ECO:0000313" key="1">
    <source>
        <dbReference type="EMBL" id="VEI01324.1"/>
    </source>
</evidence>
<dbReference type="OrthoDB" id="3251881at2"/>
<organism evidence="1 2">
    <name type="scientific">Kaistella antarctica</name>
    <dbReference type="NCBI Taxonomy" id="266748"/>
    <lineage>
        <taxon>Bacteria</taxon>
        <taxon>Pseudomonadati</taxon>
        <taxon>Bacteroidota</taxon>
        <taxon>Flavobacteriia</taxon>
        <taxon>Flavobacteriales</taxon>
        <taxon>Weeksellaceae</taxon>
        <taxon>Chryseobacterium group</taxon>
        <taxon>Kaistella</taxon>
    </lineage>
</organism>
<sequence length="325" mass="39213">MVTRKTFLLLSPDYSDFPQLFLRNLEKEGFSASVITDTPSRFKYQNNERVINFFKKTFFKNKDYKKELIAKHKLKEYFRRIAAIEKDLDYVLVIRPDLFPISVIKELKKKTKKLIAYQWDGLEKFPQVRKYIPLFDSFFCFDAEDQENNIKLITNFYFDCLPPTYKVFNHQKPRLYFVGLYWGNREEKIDRFIAEMSNKDVELSVLIQYCHQAEIKNPKIKYIKNRITFLENLQNVEEADVLLDFVDPVHNGLSIRFFEAMYYKKKVITDNKMVKTYDFYHPDNIFVIDDNYGEIENFLKIPYYEIPLEIVEKYSFGSWIKRIIQ</sequence>
<dbReference type="Proteomes" id="UP000270036">
    <property type="component" value="Chromosome"/>
</dbReference>
<dbReference type="EMBL" id="LR134441">
    <property type="protein sequence ID" value="VEI01324.1"/>
    <property type="molecule type" value="Genomic_DNA"/>
</dbReference>
<evidence type="ECO:0000313" key="2">
    <source>
        <dbReference type="Proteomes" id="UP000270036"/>
    </source>
</evidence>
<dbReference type="RefSeq" id="WP_051803691.1">
    <property type="nucleotide sequence ID" value="NZ_LR134441.1"/>
</dbReference>
<name>A0A448NUI0_9FLAO</name>
<protein>
    <recommendedName>
        <fullName evidence="3">Lipopolysaccharide biosynthesis protein</fullName>
    </recommendedName>
</protein>
<proteinExistence type="predicted"/>
<reference evidence="1 2" key="1">
    <citation type="submission" date="2018-12" db="EMBL/GenBank/DDBJ databases">
        <authorList>
            <consortium name="Pathogen Informatics"/>
        </authorList>
    </citation>
    <scope>NUCLEOTIDE SEQUENCE [LARGE SCALE GENOMIC DNA]</scope>
    <source>
        <strain evidence="1 2">NCTC13489</strain>
    </source>
</reference>